<organism evidence="1 2">
    <name type="scientific">Strongyloides stercoralis</name>
    <name type="common">Threadworm</name>
    <dbReference type="NCBI Taxonomy" id="6248"/>
    <lineage>
        <taxon>Eukaryota</taxon>
        <taxon>Metazoa</taxon>
        <taxon>Ecdysozoa</taxon>
        <taxon>Nematoda</taxon>
        <taxon>Chromadorea</taxon>
        <taxon>Rhabditida</taxon>
        <taxon>Tylenchina</taxon>
        <taxon>Panagrolaimomorpha</taxon>
        <taxon>Strongyloidoidea</taxon>
        <taxon>Strongyloididae</taxon>
        <taxon>Strongyloides</taxon>
    </lineage>
</organism>
<dbReference type="PANTHER" id="PTHR47148:SF1">
    <property type="entry name" value="CYTOCHROME C OXIDASE ASSEMBLY FACTOR 1 HOMOLOG"/>
    <property type="match status" value="1"/>
</dbReference>
<sequence>GMDTSNLIENNPIIQLNNIIKEIENLKKDCEYETLVSFYEMIELFFNHISKSNAFSEFLEYIDVVEKFLLIPVDIRFIIVKFLSMKPIKHPGKVFRRYEFLEIDQYLNEIGDFICTIPREKISLNFMISNTFNHERVEYYQSITQKQVKECSVEDLMMTIKELLEENKLNPNNVFEHFFNLIGGAYQVNFSTYKMFSSMAIFLYSNNISRLDFSYNNIIEFYVDKKSKYIRKSNTNLLEKSRLDLFTDIILLYFGNHIIINNDQTSRNILNEIIKYHRLFMLDMDFNKFDRENFQNSPQFILFKCTQLTIKNFISISRFDIAKELFEGTIFTRFFTQIPKFLQCKHLLNYCTLLMQMNEGEKASSILKSFYKDKKQLPLCYAVKLYKLYKEQKLFEKNRSMTYTDGFFLPILEGTIEKNSIENVDPSMTVYRAVINHLKELLKCSEGSIFNKNLWNEVCLYLIFNQLSDEEIESFFYVEHFPIFSKNRIKDLLEISCRLLLNLKNHKKYETISLNYILFVKYIKEQTHEDVNFKSLEEYLSFINCFDTKLMIKFMGYMLKNPFREINEDFVYLWDSNKKVCYATYLLESDTDKPITFKKRTSTLVQIAGGTFVLGSFGLWVSQKFLHNKVRDLPHFKESFNIVSKHEKALALLGKPIQVGQVDLSDRKNNFIGKDMSQLRIPISGKHNSGFLNVYAQRIISPEEVDSVENISSGLKVAKIGDFVTKSIELEMEDQTILIYEKKQ</sequence>
<evidence type="ECO:0000313" key="2">
    <source>
        <dbReference type="WBParaSite" id="TCONS_00003799.p1"/>
    </source>
</evidence>
<dbReference type="AlphaFoldDB" id="A0AAF5HYY7"/>
<name>A0AAF5HYY7_STRER</name>
<dbReference type="Proteomes" id="UP000035681">
    <property type="component" value="Unplaced"/>
</dbReference>
<proteinExistence type="predicted"/>
<dbReference type="GO" id="GO:0033617">
    <property type="term" value="P:mitochondrial respiratory chain complex IV assembly"/>
    <property type="evidence" value="ECO:0007669"/>
    <property type="project" value="TreeGrafter"/>
</dbReference>
<dbReference type="GO" id="GO:0005743">
    <property type="term" value="C:mitochondrial inner membrane"/>
    <property type="evidence" value="ECO:0007669"/>
    <property type="project" value="TreeGrafter"/>
</dbReference>
<reference evidence="2" key="1">
    <citation type="submission" date="2024-02" db="UniProtKB">
        <authorList>
            <consortium name="WormBaseParasite"/>
        </authorList>
    </citation>
    <scope>IDENTIFICATION</scope>
</reference>
<keyword evidence="1" id="KW-1185">Reference proteome</keyword>
<protein>
    <submittedName>
        <fullName evidence="2">Uncharacterized protein</fullName>
    </submittedName>
</protein>
<accession>A0AAF5HYY7</accession>
<evidence type="ECO:0000313" key="1">
    <source>
        <dbReference type="Proteomes" id="UP000035681"/>
    </source>
</evidence>
<dbReference type="PANTHER" id="PTHR47148">
    <property type="entry name" value="CYTOCHROME C OXIDASE ASSEMBLY FACTOR 1 HOMOLOG"/>
    <property type="match status" value="1"/>
</dbReference>
<dbReference type="WBParaSite" id="TCONS_00003799.p1">
    <property type="protein sequence ID" value="TCONS_00003799.p1"/>
    <property type="gene ID" value="XLOC_000368"/>
</dbReference>
<dbReference type="GO" id="GO:0032981">
    <property type="term" value="P:mitochondrial respiratory chain complex I assembly"/>
    <property type="evidence" value="ECO:0007669"/>
    <property type="project" value="TreeGrafter"/>
</dbReference>